<evidence type="ECO:0000256" key="1">
    <source>
        <dbReference type="HAMAP-Rule" id="MF_00761"/>
    </source>
</evidence>
<dbReference type="Proteomes" id="UP000219167">
    <property type="component" value="Unassembled WGS sequence"/>
</dbReference>
<reference evidence="2 3" key="1">
    <citation type="submission" date="2017-08" db="EMBL/GenBank/DDBJ databases">
        <authorList>
            <person name="de Groot N.N."/>
        </authorList>
    </citation>
    <scope>NUCLEOTIDE SEQUENCE [LARGE SCALE GENOMIC DNA]</scope>
    <source>
        <strain evidence="2 3">JC85</strain>
    </source>
</reference>
<protein>
    <recommendedName>
        <fullName evidence="1">UPF0303 protein SAMN05892877_107260</fullName>
    </recommendedName>
</protein>
<dbReference type="EMBL" id="OBQD01000007">
    <property type="protein sequence ID" value="SOC40482.1"/>
    <property type="molecule type" value="Genomic_DNA"/>
</dbReference>
<dbReference type="OrthoDB" id="9815315at2"/>
<organism evidence="2 3">
    <name type="scientific">Rhizobium subbaraonis</name>
    <dbReference type="NCBI Taxonomy" id="908946"/>
    <lineage>
        <taxon>Bacteria</taxon>
        <taxon>Pseudomonadati</taxon>
        <taxon>Pseudomonadota</taxon>
        <taxon>Alphaproteobacteria</taxon>
        <taxon>Hyphomicrobiales</taxon>
        <taxon>Rhizobiaceae</taxon>
        <taxon>Rhizobium/Agrobacterium group</taxon>
        <taxon>Rhizobium</taxon>
    </lineage>
</organism>
<gene>
    <name evidence="2" type="ORF">SAMN05892877_107260</name>
</gene>
<dbReference type="Gene3D" id="3.30.450.150">
    <property type="entry name" value="Haem-degrading domain"/>
    <property type="match status" value="1"/>
</dbReference>
<dbReference type="HAMAP" id="MF_00761">
    <property type="entry name" value="UPF0303"/>
    <property type="match status" value="1"/>
</dbReference>
<proteinExistence type="inferred from homology"/>
<comment type="similarity">
    <text evidence="1">Belongs to the UPF0303 family.</text>
</comment>
<dbReference type="RefSeq" id="WP_097139907.1">
    <property type="nucleotide sequence ID" value="NZ_OBQD01000007.1"/>
</dbReference>
<evidence type="ECO:0000313" key="2">
    <source>
        <dbReference type="EMBL" id="SOC40482.1"/>
    </source>
</evidence>
<dbReference type="PIRSF" id="PIRSF008757">
    <property type="entry name" value="UCP008757"/>
    <property type="match status" value="1"/>
</dbReference>
<dbReference type="PANTHER" id="PTHR28255:SF1">
    <property type="entry name" value="UPF0303 PROTEIN YBR137W"/>
    <property type="match status" value="1"/>
</dbReference>
<dbReference type="InterPro" id="IPR038084">
    <property type="entry name" value="PduO/GlcC-like_sf"/>
</dbReference>
<accession>A0A285UF86</accession>
<evidence type="ECO:0000313" key="3">
    <source>
        <dbReference type="Proteomes" id="UP000219167"/>
    </source>
</evidence>
<keyword evidence="3" id="KW-1185">Reference proteome</keyword>
<sequence length="166" mass="18548">MTEDFKGDIARLERQEELLRFQRFDTDTAWRLGNILRDIAQERGAAIAIDISLRDRILFHTVIEGTSTDNAEWIRRKRNTVLRLWHSSYLVGRRLALAHRGQEEAHNLPLSDFATHGGGFPILIDGLGCVGAVTVSGVPQRIDHAIVADGLARVLDVDLGEARLSD</sequence>
<dbReference type="InterPro" id="IPR010371">
    <property type="entry name" value="YBR137W-like"/>
</dbReference>
<dbReference type="Pfam" id="PF03928">
    <property type="entry name" value="HbpS-like"/>
    <property type="match status" value="1"/>
</dbReference>
<dbReference type="NCBIfam" id="NF002696">
    <property type="entry name" value="PRK02487.1-5"/>
    <property type="match status" value="1"/>
</dbReference>
<dbReference type="AlphaFoldDB" id="A0A285UF86"/>
<dbReference type="SUPFAM" id="SSF143744">
    <property type="entry name" value="GlcG-like"/>
    <property type="match status" value="1"/>
</dbReference>
<dbReference type="InterPro" id="IPR005624">
    <property type="entry name" value="PduO/GlcC-like"/>
</dbReference>
<name>A0A285UF86_9HYPH</name>
<dbReference type="PANTHER" id="PTHR28255">
    <property type="match status" value="1"/>
</dbReference>